<dbReference type="Proteomes" id="UP001152622">
    <property type="component" value="Chromosome 1"/>
</dbReference>
<dbReference type="Gene3D" id="2.60.40.1460">
    <property type="entry name" value="Integrin domains. Chain A, domain 2"/>
    <property type="match status" value="1"/>
</dbReference>
<keyword evidence="2" id="KW-0401">Integrin</keyword>
<gene>
    <name evidence="10" type="ORF">SKAU_G00012330</name>
</gene>
<dbReference type="InterPro" id="IPR048285">
    <property type="entry name" value="Integrin_alpha_Ig-like_2"/>
</dbReference>
<evidence type="ECO:0000259" key="9">
    <source>
        <dbReference type="Pfam" id="PF20806"/>
    </source>
</evidence>
<evidence type="ECO:0000256" key="5">
    <source>
        <dbReference type="SAM" id="MobiDB-lite"/>
    </source>
</evidence>
<dbReference type="InterPro" id="IPR032695">
    <property type="entry name" value="Integrin_dom_sf"/>
</dbReference>
<dbReference type="Gene3D" id="1.20.5.930">
    <property type="entry name" value="Bicelle-embedded integrin alpha(iib) transmembrane segment"/>
    <property type="match status" value="1"/>
</dbReference>
<feature type="domain" description="Integrin alpha third immunoglobulin-like" evidence="9">
    <location>
        <begin position="405"/>
        <end position="476"/>
    </location>
</feature>
<dbReference type="OrthoDB" id="8912391at2759"/>
<keyword evidence="3 6" id="KW-0472">Membrane</keyword>
<dbReference type="GO" id="GO:0005178">
    <property type="term" value="F:integrin binding"/>
    <property type="evidence" value="ECO:0007669"/>
    <property type="project" value="TreeGrafter"/>
</dbReference>
<feature type="domain" description="Integrin alpha second immunoglobulin-like" evidence="8">
    <location>
        <begin position="149"/>
        <end position="293"/>
    </location>
</feature>
<dbReference type="EMBL" id="JAINUF010000001">
    <property type="protein sequence ID" value="KAJ8380455.1"/>
    <property type="molecule type" value="Genomic_DNA"/>
</dbReference>
<dbReference type="GO" id="GO:0009897">
    <property type="term" value="C:external side of plasma membrane"/>
    <property type="evidence" value="ECO:0007669"/>
    <property type="project" value="TreeGrafter"/>
</dbReference>
<keyword evidence="6" id="KW-1133">Transmembrane helix</keyword>
<dbReference type="GO" id="GO:0007229">
    <property type="term" value="P:integrin-mediated signaling pathway"/>
    <property type="evidence" value="ECO:0007669"/>
    <property type="project" value="UniProtKB-KW"/>
</dbReference>
<keyword evidence="4" id="KW-0325">Glycoprotein</keyword>
<feature type="non-terminal residue" evidence="10">
    <location>
        <position position="1"/>
    </location>
</feature>
<dbReference type="Pfam" id="PF08441">
    <property type="entry name" value="Integrin_A_Ig_1"/>
    <property type="match status" value="1"/>
</dbReference>
<dbReference type="GO" id="GO:0098609">
    <property type="term" value="P:cell-cell adhesion"/>
    <property type="evidence" value="ECO:0007669"/>
    <property type="project" value="TreeGrafter"/>
</dbReference>
<dbReference type="PANTHER" id="PTHR23220">
    <property type="entry name" value="INTEGRIN ALPHA"/>
    <property type="match status" value="1"/>
</dbReference>
<evidence type="ECO:0000256" key="4">
    <source>
        <dbReference type="ARBA" id="ARBA00023180"/>
    </source>
</evidence>
<evidence type="ECO:0000256" key="3">
    <source>
        <dbReference type="ARBA" id="ARBA00023136"/>
    </source>
</evidence>
<feature type="transmembrane region" description="Helical" evidence="6">
    <location>
        <begin position="495"/>
        <end position="517"/>
    </location>
</feature>
<dbReference type="GO" id="GO:0007160">
    <property type="term" value="P:cell-matrix adhesion"/>
    <property type="evidence" value="ECO:0007669"/>
    <property type="project" value="TreeGrafter"/>
</dbReference>
<sequence length="570" mass="63128">SRGLATVEAKVTFTPDKISILSKPCNINGRQVSCFQSRICFSATFRPKATVGPIAITYNLTLDADMDSSRVSSRGLFSQNNERFLQRDIQIYTRDVCDHHQVYVQEAPDFMNSIGLRIDIGLQNADANPVLDVFALNSWEFAVPFSKDCGSDEVCVGDLVLNVQQGIVGPRSSSTMVSFKNRRLSFDVLVTNRKENAYNTRVIATFSKNLFYASITPPSDGTEVKCTSIRETQVLSCQVAYPALRKDQQVNFGISFDFNLKELRNEALVNFEAKSDSREEKPADNKVDISIPVQYDSEIILTRESNIHFYVVDQKSKAKTTVNNYNDIGPVFNFTLKVSTVNFPVSLAFLTVSLPVTTKGGNPLLYVTGVSTEPGGDVSCEANSLLDPLHISRKPFPSSFSLENFRGTKELDCKTAACNSMKCVFKDMGIKSDYFVNITTRIWNGTFASSTFQSIKLTVSAEIETSQPELLVITNKRLPVEITITKPGEMGEVPIGVIVGSVLGGLLLLAATVLLLWKLGFFKSKYEQLRKNAEAEGGKRGTAADRGMTMRKHAKDTQQQQTEPKPETIY</sequence>
<dbReference type="PANTHER" id="PTHR23220:SF23">
    <property type="entry name" value="INTEGRIN ALPHA-2"/>
    <property type="match status" value="1"/>
</dbReference>
<keyword evidence="11" id="KW-1185">Reference proteome</keyword>
<name>A0A9Q1GBC9_SYNKA</name>
<dbReference type="PRINTS" id="PR01185">
    <property type="entry name" value="INTEGRINA"/>
</dbReference>
<evidence type="ECO:0000259" key="8">
    <source>
        <dbReference type="Pfam" id="PF20805"/>
    </source>
</evidence>
<evidence type="ECO:0000256" key="6">
    <source>
        <dbReference type="SAM" id="Phobius"/>
    </source>
</evidence>
<comment type="caution">
    <text evidence="10">The sequence shown here is derived from an EMBL/GenBank/DDBJ whole genome shotgun (WGS) entry which is preliminary data.</text>
</comment>
<dbReference type="GO" id="GO:0033627">
    <property type="term" value="P:cell adhesion mediated by integrin"/>
    <property type="evidence" value="ECO:0007669"/>
    <property type="project" value="TreeGrafter"/>
</dbReference>
<dbReference type="GO" id="GO:0008305">
    <property type="term" value="C:integrin complex"/>
    <property type="evidence" value="ECO:0007669"/>
    <property type="project" value="InterPro"/>
</dbReference>
<dbReference type="Pfam" id="PF20805">
    <property type="entry name" value="Integrin_A_Ig_2"/>
    <property type="match status" value="1"/>
</dbReference>
<dbReference type="Gene3D" id="2.60.40.1530">
    <property type="entry name" value="ntegrin, alpha v. Chain A, domain 4"/>
    <property type="match status" value="1"/>
</dbReference>
<evidence type="ECO:0000256" key="1">
    <source>
        <dbReference type="ARBA" id="ARBA00004479"/>
    </source>
</evidence>
<accession>A0A9Q1GBC9</accession>
<feature type="compositionally biased region" description="Basic and acidic residues" evidence="5">
    <location>
        <begin position="533"/>
        <end position="543"/>
    </location>
</feature>
<evidence type="ECO:0000313" key="11">
    <source>
        <dbReference type="Proteomes" id="UP001152622"/>
    </source>
</evidence>
<dbReference type="SUPFAM" id="SSF69179">
    <property type="entry name" value="Integrin domains"/>
    <property type="match status" value="3"/>
</dbReference>
<reference evidence="10" key="1">
    <citation type="journal article" date="2023" name="Science">
        <title>Genome structures resolve the early diversification of teleost fishes.</title>
        <authorList>
            <person name="Parey E."/>
            <person name="Louis A."/>
            <person name="Montfort J."/>
            <person name="Bouchez O."/>
            <person name="Roques C."/>
            <person name="Iampietro C."/>
            <person name="Lluch J."/>
            <person name="Castinel A."/>
            <person name="Donnadieu C."/>
            <person name="Desvignes T."/>
            <person name="Floi Bucao C."/>
            <person name="Jouanno E."/>
            <person name="Wen M."/>
            <person name="Mejri S."/>
            <person name="Dirks R."/>
            <person name="Jansen H."/>
            <person name="Henkel C."/>
            <person name="Chen W.J."/>
            <person name="Zahm M."/>
            <person name="Cabau C."/>
            <person name="Klopp C."/>
            <person name="Thompson A.W."/>
            <person name="Robinson-Rechavi M."/>
            <person name="Braasch I."/>
            <person name="Lecointre G."/>
            <person name="Bobe J."/>
            <person name="Postlethwait J.H."/>
            <person name="Berthelot C."/>
            <person name="Roest Crollius H."/>
            <person name="Guiguen Y."/>
        </authorList>
    </citation>
    <scope>NUCLEOTIDE SEQUENCE</scope>
    <source>
        <strain evidence="10">WJC10195</strain>
    </source>
</reference>
<comment type="subcellular location">
    <subcellularLocation>
        <location evidence="1">Membrane</location>
        <topology evidence="1">Single-pass type I membrane protein</topology>
    </subcellularLocation>
</comment>
<evidence type="ECO:0000256" key="2">
    <source>
        <dbReference type="ARBA" id="ARBA00023037"/>
    </source>
</evidence>
<protein>
    <submittedName>
        <fullName evidence="10">Uncharacterized protein</fullName>
    </submittedName>
</protein>
<dbReference type="InterPro" id="IPR048286">
    <property type="entry name" value="Integrin_alpha_Ig-like_3"/>
</dbReference>
<proteinExistence type="predicted"/>
<keyword evidence="6" id="KW-0812">Transmembrane</keyword>
<dbReference type="AlphaFoldDB" id="A0A9Q1GBC9"/>
<feature type="region of interest" description="Disordered" evidence="5">
    <location>
        <begin position="533"/>
        <end position="570"/>
    </location>
</feature>
<dbReference type="InterPro" id="IPR000413">
    <property type="entry name" value="Integrin_alpha"/>
</dbReference>
<organism evidence="10 11">
    <name type="scientific">Synaphobranchus kaupii</name>
    <name type="common">Kaup's arrowtooth eel</name>
    <dbReference type="NCBI Taxonomy" id="118154"/>
    <lineage>
        <taxon>Eukaryota</taxon>
        <taxon>Metazoa</taxon>
        <taxon>Chordata</taxon>
        <taxon>Craniata</taxon>
        <taxon>Vertebrata</taxon>
        <taxon>Euteleostomi</taxon>
        <taxon>Actinopterygii</taxon>
        <taxon>Neopterygii</taxon>
        <taxon>Teleostei</taxon>
        <taxon>Anguilliformes</taxon>
        <taxon>Synaphobranchidae</taxon>
        <taxon>Synaphobranchus</taxon>
    </lineage>
</organism>
<dbReference type="Gene3D" id="2.60.40.1510">
    <property type="entry name" value="ntegrin, alpha v. Chain A, domain 3"/>
    <property type="match status" value="1"/>
</dbReference>
<feature type="domain" description="Integrin alpha first immunoglubulin-like" evidence="7">
    <location>
        <begin position="2"/>
        <end position="137"/>
    </location>
</feature>
<dbReference type="Pfam" id="PF20806">
    <property type="entry name" value="Integrin_A_Ig_3"/>
    <property type="match status" value="1"/>
</dbReference>
<evidence type="ECO:0000259" key="7">
    <source>
        <dbReference type="Pfam" id="PF08441"/>
    </source>
</evidence>
<dbReference type="InterPro" id="IPR013649">
    <property type="entry name" value="Integrin_alpha_Ig-like_1"/>
</dbReference>
<evidence type="ECO:0000313" key="10">
    <source>
        <dbReference type="EMBL" id="KAJ8380455.1"/>
    </source>
</evidence>